<dbReference type="GO" id="GO:0003954">
    <property type="term" value="F:NADH dehydrogenase activity"/>
    <property type="evidence" value="ECO:0007669"/>
    <property type="project" value="TreeGrafter"/>
</dbReference>
<keyword evidence="6" id="KW-0288">FMN</keyword>
<dbReference type="InterPro" id="IPR011538">
    <property type="entry name" value="Nuo51_FMN-bd"/>
</dbReference>
<keyword evidence="7" id="KW-0479">Metal-binding</keyword>
<evidence type="ECO:0000256" key="2">
    <source>
        <dbReference type="ARBA" id="ARBA00001966"/>
    </source>
</evidence>
<keyword evidence="9" id="KW-0411">Iron-sulfur</keyword>
<dbReference type="InterPro" id="IPR050837">
    <property type="entry name" value="ComplexI_51kDa_subunit"/>
</dbReference>
<gene>
    <name evidence="11" type="ORF">Arub01_12690</name>
</gene>
<protein>
    <submittedName>
        <fullName evidence="11">Oxidoreductase</fullName>
    </submittedName>
</protein>
<name>A0A9W6PR92_9ACTN</name>
<dbReference type="GO" id="GO:0045333">
    <property type="term" value="P:cellular respiration"/>
    <property type="evidence" value="ECO:0007669"/>
    <property type="project" value="TreeGrafter"/>
</dbReference>
<dbReference type="SUPFAM" id="SSF142019">
    <property type="entry name" value="Nqo1 FMN-binding domain-like"/>
    <property type="match status" value="1"/>
</dbReference>
<feature type="domain" description="NADH-ubiquinone oxidoreductase 51kDa subunit iron-sulphur binding" evidence="10">
    <location>
        <begin position="328"/>
        <end position="373"/>
    </location>
</feature>
<evidence type="ECO:0000256" key="9">
    <source>
        <dbReference type="ARBA" id="ARBA00023014"/>
    </source>
</evidence>
<sequence>MTSTSAITVGNIGGPRLTLGFDRFDRLDLSRHLAVHGKLHTPVLEDLVKMCEQVDLRGRGGAGFPFARKLMAVASRIRYPSADPANLLPGEEQDGRRDSEDAVVVVNGAEGEPASYKDKVLLTRAPHLVLDGAEIAATALGTRRIVVAVESEEAARSVRAAITERRMPARVVLLTERFISGQAGAVINAINGERPVPPTRKVRAAERGVDGCPTLLSNTETFAQLAVLTSLGPDLYASAGTEDEPGTTLLTIGGTKVVEAPLGTPLQTVLDYCDVPPYQAVLVGGYHGIWLDLQKVGMAVLSRKGMRKVGGTVGAGIIVPLAEGTCPLGEVTRIASYLARDSAGQCGPCRLGLPEIVRALNALMGGAAIPDDVRRAAGIGRGRGACSHPDGTAKFVLSAMDTFVDDIRMHMRGGDCGLKTFGVLPLPVPKGTEGKVSIDWGRCDGHGLCAYLLPELIQLDRYGFPQVLGNEIPTWMERDVQRAIAMCPALALRVTPA</sequence>
<dbReference type="InterPro" id="IPR037207">
    <property type="entry name" value="Nuop51_4Fe4S-bd_sf"/>
</dbReference>
<evidence type="ECO:0000256" key="4">
    <source>
        <dbReference type="ARBA" id="ARBA00022485"/>
    </source>
</evidence>
<dbReference type="RefSeq" id="WP_067914749.1">
    <property type="nucleotide sequence ID" value="NZ_BSRZ01000002.1"/>
</dbReference>
<dbReference type="AlphaFoldDB" id="A0A9W6PR92"/>
<reference evidence="11" key="1">
    <citation type="submission" date="2023-02" db="EMBL/GenBank/DDBJ databases">
        <title>Actinomadura rubrobrunea NBRC 14622.</title>
        <authorList>
            <person name="Ichikawa N."/>
            <person name="Sato H."/>
            <person name="Tonouchi N."/>
        </authorList>
    </citation>
    <scope>NUCLEOTIDE SEQUENCE</scope>
    <source>
        <strain evidence="11">NBRC 14622</strain>
    </source>
</reference>
<evidence type="ECO:0000313" key="12">
    <source>
        <dbReference type="Proteomes" id="UP001165124"/>
    </source>
</evidence>
<proteinExistence type="inferred from homology"/>
<dbReference type="Gene3D" id="3.10.20.600">
    <property type="match status" value="1"/>
</dbReference>
<keyword evidence="12" id="KW-1185">Reference proteome</keyword>
<dbReference type="GO" id="GO:0051539">
    <property type="term" value="F:4 iron, 4 sulfur cluster binding"/>
    <property type="evidence" value="ECO:0007669"/>
    <property type="project" value="UniProtKB-KW"/>
</dbReference>
<dbReference type="Pfam" id="PF13459">
    <property type="entry name" value="Fer4_15"/>
    <property type="match status" value="1"/>
</dbReference>
<evidence type="ECO:0000256" key="8">
    <source>
        <dbReference type="ARBA" id="ARBA00023004"/>
    </source>
</evidence>
<dbReference type="PANTHER" id="PTHR11780">
    <property type="entry name" value="NADH-UBIQUINONE OXIDOREDUCTASE FLAVOPROTEIN 1 NDUFV1"/>
    <property type="match status" value="1"/>
</dbReference>
<dbReference type="Gene3D" id="1.20.1440.230">
    <property type="entry name" value="NADH-ubiquinone oxidoreductase 51kDa subunit, iron-sulphur binding domain"/>
    <property type="match status" value="1"/>
</dbReference>
<dbReference type="Pfam" id="PF01512">
    <property type="entry name" value="Complex1_51K"/>
    <property type="match status" value="1"/>
</dbReference>
<dbReference type="EMBL" id="BSRZ01000002">
    <property type="protein sequence ID" value="GLW63025.1"/>
    <property type="molecule type" value="Genomic_DNA"/>
</dbReference>
<evidence type="ECO:0000256" key="1">
    <source>
        <dbReference type="ARBA" id="ARBA00001917"/>
    </source>
</evidence>
<evidence type="ECO:0000256" key="6">
    <source>
        <dbReference type="ARBA" id="ARBA00022643"/>
    </source>
</evidence>
<dbReference type="Gene3D" id="3.40.50.11540">
    <property type="entry name" value="NADH-ubiquinone oxidoreductase 51kDa subunit"/>
    <property type="match status" value="1"/>
</dbReference>
<dbReference type="GO" id="GO:0046872">
    <property type="term" value="F:metal ion binding"/>
    <property type="evidence" value="ECO:0007669"/>
    <property type="project" value="UniProtKB-KW"/>
</dbReference>
<evidence type="ECO:0000313" key="11">
    <source>
        <dbReference type="EMBL" id="GLW63025.1"/>
    </source>
</evidence>
<dbReference type="Gene3D" id="3.30.70.20">
    <property type="match status" value="1"/>
</dbReference>
<organism evidence="11 12">
    <name type="scientific">Actinomadura rubrobrunea</name>
    <dbReference type="NCBI Taxonomy" id="115335"/>
    <lineage>
        <taxon>Bacteria</taxon>
        <taxon>Bacillati</taxon>
        <taxon>Actinomycetota</taxon>
        <taxon>Actinomycetes</taxon>
        <taxon>Streptosporangiales</taxon>
        <taxon>Thermomonosporaceae</taxon>
        <taxon>Actinomadura</taxon>
    </lineage>
</organism>
<comment type="caution">
    <text evidence="11">The sequence shown here is derived from an EMBL/GenBank/DDBJ whole genome shotgun (WGS) entry which is preliminary data.</text>
</comment>
<evidence type="ECO:0000256" key="5">
    <source>
        <dbReference type="ARBA" id="ARBA00022630"/>
    </source>
</evidence>
<evidence type="ECO:0000259" key="10">
    <source>
        <dbReference type="SMART" id="SM00928"/>
    </source>
</evidence>
<evidence type="ECO:0000256" key="3">
    <source>
        <dbReference type="ARBA" id="ARBA00007523"/>
    </source>
</evidence>
<comment type="cofactor">
    <cofactor evidence="1">
        <name>FMN</name>
        <dbReference type="ChEBI" id="CHEBI:58210"/>
    </cofactor>
</comment>
<dbReference type="SMART" id="SM00928">
    <property type="entry name" value="NADH_4Fe-4S"/>
    <property type="match status" value="1"/>
</dbReference>
<dbReference type="SUPFAM" id="SSF54862">
    <property type="entry name" value="4Fe-4S ferredoxins"/>
    <property type="match status" value="1"/>
</dbReference>
<comment type="similarity">
    <text evidence="3">Belongs to the complex I 51 kDa subunit family.</text>
</comment>
<dbReference type="SUPFAM" id="SSF140490">
    <property type="entry name" value="Nqo1C-terminal domain-like"/>
    <property type="match status" value="1"/>
</dbReference>
<dbReference type="InterPro" id="IPR019575">
    <property type="entry name" value="Nuop51_4Fe4S-bd"/>
</dbReference>
<dbReference type="PANTHER" id="PTHR11780:SF10">
    <property type="entry name" value="NADH DEHYDROGENASE [UBIQUINONE] FLAVOPROTEIN 1, MITOCHONDRIAL"/>
    <property type="match status" value="1"/>
</dbReference>
<keyword evidence="8" id="KW-0408">Iron</keyword>
<dbReference type="InterPro" id="IPR037225">
    <property type="entry name" value="Nuo51_FMN-bd_sf"/>
</dbReference>
<keyword evidence="4" id="KW-0004">4Fe-4S</keyword>
<dbReference type="Proteomes" id="UP001165124">
    <property type="component" value="Unassembled WGS sequence"/>
</dbReference>
<accession>A0A9W6PR92</accession>
<comment type="cofactor">
    <cofactor evidence="2">
        <name>[4Fe-4S] cluster</name>
        <dbReference type="ChEBI" id="CHEBI:49883"/>
    </cofactor>
</comment>
<evidence type="ECO:0000256" key="7">
    <source>
        <dbReference type="ARBA" id="ARBA00022723"/>
    </source>
</evidence>
<dbReference type="Pfam" id="PF10589">
    <property type="entry name" value="NADH_4Fe-4S"/>
    <property type="match status" value="1"/>
</dbReference>
<keyword evidence="5" id="KW-0285">Flavoprotein</keyword>